<reference evidence="8 9" key="1">
    <citation type="submission" date="2016-04" db="EMBL/GenBank/DDBJ databases">
        <title>Draft genome of Fonsecaea erecta CBS 125763.</title>
        <authorList>
            <person name="Weiss V.A."/>
            <person name="Vicente V.A."/>
            <person name="Raittz R.T."/>
            <person name="Moreno L.F."/>
            <person name="De Souza E.M."/>
            <person name="Pedrosa F.O."/>
            <person name="Steffens M.B."/>
            <person name="Faoro H."/>
            <person name="Tadra-Sfeir M.Z."/>
            <person name="Najafzadeh M.J."/>
            <person name="Felipe M.S."/>
            <person name="Teixeira M."/>
            <person name="Sun J."/>
            <person name="Xi L."/>
            <person name="Gomes R."/>
            <person name="De Azevedo C.M."/>
            <person name="Salgado C.G."/>
            <person name="Da Silva M.B."/>
            <person name="Nascimento M.F."/>
            <person name="Queiroz-Telles F."/>
            <person name="Attili D.S."/>
            <person name="Gorbushina A."/>
        </authorList>
    </citation>
    <scope>NUCLEOTIDE SEQUENCE [LARGE SCALE GENOMIC DNA]</scope>
    <source>
        <strain evidence="8 9">CBS 125763</strain>
    </source>
</reference>
<feature type="region of interest" description="Disordered" evidence="5">
    <location>
        <begin position="625"/>
        <end position="651"/>
    </location>
</feature>
<evidence type="ECO:0000256" key="4">
    <source>
        <dbReference type="ARBA" id="ARBA00023136"/>
    </source>
</evidence>
<dbReference type="GeneID" id="30009630"/>
<keyword evidence="3 6" id="KW-1133">Transmembrane helix</keyword>
<accession>A0A178ZKZ1</accession>
<feature type="transmembrane region" description="Helical" evidence="6">
    <location>
        <begin position="300"/>
        <end position="320"/>
    </location>
</feature>
<feature type="transmembrane region" description="Helical" evidence="6">
    <location>
        <begin position="161"/>
        <end position="180"/>
    </location>
</feature>
<feature type="transmembrane region" description="Helical" evidence="6">
    <location>
        <begin position="449"/>
        <end position="468"/>
    </location>
</feature>
<feature type="transmembrane region" description="Helical" evidence="6">
    <location>
        <begin position="248"/>
        <end position="267"/>
    </location>
</feature>
<feature type="transmembrane region" description="Helical" evidence="6">
    <location>
        <begin position="220"/>
        <end position="242"/>
    </location>
</feature>
<gene>
    <name evidence="8" type="ORF">AYL99_05462</name>
</gene>
<evidence type="ECO:0000313" key="8">
    <source>
        <dbReference type="EMBL" id="OAP60460.1"/>
    </source>
</evidence>
<dbReference type="PANTHER" id="PTHR23501:SF39">
    <property type="entry name" value="MULTIDRUG TRANSPORTER, PUTATIVE (AFU_ORTHOLOGUE AFUA_1G05010)-RELATED"/>
    <property type="match status" value="1"/>
</dbReference>
<keyword evidence="2 6" id="KW-0812">Transmembrane</keyword>
<evidence type="ECO:0000256" key="3">
    <source>
        <dbReference type="ARBA" id="ARBA00022989"/>
    </source>
</evidence>
<dbReference type="Proteomes" id="UP000078343">
    <property type="component" value="Unassembled WGS sequence"/>
</dbReference>
<comment type="subcellular location">
    <subcellularLocation>
        <location evidence="1">Membrane</location>
        <topology evidence="1">Multi-pass membrane protein</topology>
    </subcellularLocation>
</comment>
<keyword evidence="4 6" id="KW-0472">Membrane</keyword>
<evidence type="ECO:0000256" key="5">
    <source>
        <dbReference type="SAM" id="MobiDB-lite"/>
    </source>
</evidence>
<evidence type="ECO:0000256" key="2">
    <source>
        <dbReference type="ARBA" id="ARBA00022692"/>
    </source>
</evidence>
<evidence type="ECO:0000313" key="9">
    <source>
        <dbReference type="Proteomes" id="UP000078343"/>
    </source>
</evidence>
<dbReference type="SUPFAM" id="SSF103473">
    <property type="entry name" value="MFS general substrate transporter"/>
    <property type="match status" value="1"/>
</dbReference>
<dbReference type="InterPro" id="IPR020846">
    <property type="entry name" value="MFS_dom"/>
</dbReference>
<dbReference type="PROSITE" id="PS50850">
    <property type="entry name" value="MFS"/>
    <property type="match status" value="1"/>
</dbReference>
<feature type="transmembrane region" description="Helical" evidence="6">
    <location>
        <begin position="383"/>
        <end position="409"/>
    </location>
</feature>
<feature type="transmembrane region" description="Helical" evidence="6">
    <location>
        <begin position="512"/>
        <end position="532"/>
    </location>
</feature>
<feature type="transmembrane region" description="Helical" evidence="6">
    <location>
        <begin position="326"/>
        <end position="348"/>
    </location>
</feature>
<feature type="transmembrane region" description="Helical" evidence="6">
    <location>
        <begin position="72"/>
        <end position="94"/>
    </location>
</feature>
<feature type="transmembrane region" description="Helical" evidence="6">
    <location>
        <begin position="131"/>
        <end position="149"/>
    </location>
</feature>
<organism evidence="8 9">
    <name type="scientific">Fonsecaea erecta</name>
    <dbReference type="NCBI Taxonomy" id="1367422"/>
    <lineage>
        <taxon>Eukaryota</taxon>
        <taxon>Fungi</taxon>
        <taxon>Dikarya</taxon>
        <taxon>Ascomycota</taxon>
        <taxon>Pezizomycotina</taxon>
        <taxon>Eurotiomycetes</taxon>
        <taxon>Chaetothyriomycetidae</taxon>
        <taxon>Chaetothyriales</taxon>
        <taxon>Herpotrichiellaceae</taxon>
        <taxon>Fonsecaea</taxon>
    </lineage>
</organism>
<proteinExistence type="predicted"/>
<feature type="transmembrane region" description="Helical" evidence="6">
    <location>
        <begin position="594"/>
        <end position="615"/>
    </location>
</feature>
<dbReference type="PANTHER" id="PTHR23501">
    <property type="entry name" value="MAJOR FACILITATOR SUPERFAMILY"/>
    <property type="match status" value="1"/>
</dbReference>
<comment type="caution">
    <text evidence="8">The sequence shown here is derived from an EMBL/GenBank/DDBJ whole genome shotgun (WGS) entry which is preliminary data.</text>
</comment>
<feature type="compositionally biased region" description="Basic and acidic residues" evidence="5">
    <location>
        <begin position="634"/>
        <end position="651"/>
    </location>
</feature>
<feature type="compositionally biased region" description="Low complexity" evidence="5">
    <location>
        <begin position="720"/>
        <end position="732"/>
    </location>
</feature>
<evidence type="ECO:0000256" key="1">
    <source>
        <dbReference type="ARBA" id="ARBA00004141"/>
    </source>
</evidence>
<sequence>MVFIYTYRKIRAYRARKAAEAQAQNQISATAGSDSSTVPTNPQSLLNTPKETQKCPQCAQERSKARKYRWKLLFCLLPAFFVASLDLTIVATALPQIASHFSQYIPFLSGLFVPFSTQGTDENAVDKFNQLNWIVTAFTLTSTAFIPVFGQLADIFGRHAALQSTVGFLTIGSVLCAVAPEWGVLLLGRALQGIGTAGISNVSMIVLADSVSLRDQAVNTSIFQLLNGVGYSVGPIIGGYLTNTNWRYCFVLGAGISVISIFTIFLLRNDLKEGRVSLSHPPPNTSHLQALTGGLSTLDFGGITLFIFGVGLVILGTAWGGSTYPWASAAVLVPIILGAILIVLFLLYEKLLSSPNSFLSRHLPRGTVPMIPSSILSSKDVTLVCFIASGTGAALYSVFYFIGIYFTLVEGFAASHAGTQLLYYVPGIGAGVYIAIFICNVYPRQTFPPLLMGTIIENAGIAVLAYAVKVKNETLVNVMMAIAGAGTGMRFMPSNLHLAGMFRDRLAPVYSLLRFALPFGGTLALTIMGSVFQNQMSQYFGSSAVNSGDNANANSNGTSAVEFNLHNQSSLDLIKNLPPAEQKAIRSQGATATMWAFISILPILGLSLLASLFLGNVWISKKKPKAAAAQDPTEAEKAAAEGTGERPVDDVHEDGLCHRHAAAAAAAAAALADGSAPAAAATAVEKEEQRNEVEYVSEVFLLAVLKGDVRRLKRKGAPEADAAASTARTSSTPFREAGSKPGRQGTHFQTKLDACA</sequence>
<dbReference type="OrthoDB" id="6770063at2759"/>
<dbReference type="GO" id="GO:0022857">
    <property type="term" value="F:transmembrane transporter activity"/>
    <property type="evidence" value="ECO:0007669"/>
    <property type="project" value="InterPro"/>
</dbReference>
<dbReference type="Gene3D" id="1.20.1250.20">
    <property type="entry name" value="MFS general substrate transporter like domains"/>
    <property type="match status" value="1"/>
</dbReference>
<dbReference type="Pfam" id="PF07690">
    <property type="entry name" value="MFS_1"/>
    <property type="match status" value="1"/>
</dbReference>
<evidence type="ECO:0000259" key="7">
    <source>
        <dbReference type="PROSITE" id="PS50850"/>
    </source>
</evidence>
<feature type="region of interest" description="Disordered" evidence="5">
    <location>
        <begin position="29"/>
        <end position="52"/>
    </location>
</feature>
<feature type="transmembrane region" description="Helical" evidence="6">
    <location>
        <begin position="421"/>
        <end position="442"/>
    </location>
</feature>
<dbReference type="AlphaFoldDB" id="A0A178ZKZ1"/>
<dbReference type="InterPro" id="IPR036259">
    <property type="entry name" value="MFS_trans_sf"/>
</dbReference>
<dbReference type="InterPro" id="IPR011701">
    <property type="entry name" value="MFS"/>
</dbReference>
<feature type="region of interest" description="Disordered" evidence="5">
    <location>
        <begin position="715"/>
        <end position="756"/>
    </location>
</feature>
<evidence type="ECO:0000256" key="6">
    <source>
        <dbReference type="SAM" id="Phobius"/>
    </source>
</evidence>
<protein>
    <recommendedName>
        <fullName evidence="7">Major facilitator superfamily (MFS) profile domain-containing protein</fullName>
    </recommendedName>
</protein>
<feature type="compositionally biased region" description="Polar residues" evidence="5">
    <location>
        <begin position="29"/>
        <end position="50"/>
    </location>
</feature>
<feature type="domain" description="Major facilitator superfamily (MFS) profile" evidence="7">
    <location>
        <begin position="72"/>
        <end position="619"/>
    </location>
</feature>
<dbReference type="RefSeq" id="XP_018693827.1">
    <property type="nucleotide sequence ID" value="XM_018836974.1"/>
</dbReference>
<keyword evidence="9" id="KW-1185">Reference proteome</keyword>
<dbReference type="GO" id="GO:0005886">
    <property type="term" value="C:plasma membrane"/>
    <property type="evidence" value="ECO:0007669"/>
    <property type="project" value="TreeGrafter"/>
</dbReference>
<dbReference type="EMBL" id="LVYI01000004">
    <property type="protein sequence ID" value="OAP60460.1"/>
    <property type="molecule type" value="Genomic_DNA"/>
</dbReference>
<name>A0A178ZKZ1_9EURO</name>